<dbReference type="EMBL" id="CAJHIT010000002">
    <property type="protein sequence ID" value="CAD6499681.1"/>
    <property type="molecule type" value="Genomic_DNA"/>
</dbReference>
<evidence type="ECO:0000256" key="1">
    <source>
        <dbReference type="SAM" id="MobiDB-lite"/>
    </source>
</evidence>
<protein>
    <submittedName>
        <fullName evidence="2">BgTH12-03789</fullName>
    </submittedName>
</protein>
<gene>
    <name evidence="2" type="ORF">BGTH12_LOCUS1039</name>
</gene>
<dbReference type="AlphaFoldDB" id="A0A9W4CWA2"/>
<feature type="region of interest" description="Disordered" evidence="1">
    <location>
        <begin position="1"/>
        <end position="21"/>
    </location>
</feature>
<proteinExistence type="predicted"/>
<comment type="caution">
    <text evidence="2">The sequence shown here is derived from an EMBL/GenBank/DDBJ whole genome shotgun (WGS) entry which is preliminary data.</text>
</comment>
<organism evidence="2 3">
    <name type="scientific">Blumeria graminis f. sp. triticale</name>
    <dbReference type="NCBI Taxonomy" id="1689686"/>
    <lineage>
        <taxon>Eukaryota</taxon>
        <taxon>Fungi</taxon>
        <taxon>Dikarya</taxon>
        <taxon>Ascomycota</taxon>
        <taxon>Pezizomycotina</taxon>
        <taxon>Leotiomycetes</taxon>
        <taxon>Erysiphales</taxon>
        <taxon>Erysiphaceae</taxon>
        <taxon>Blumeria</taxon>
    </lineage>
</organism>
<evidence type="ECO:0000313" key="2">
    <source>
        <dbReference type="EMBL" id="CAD6499681.1"/>
    </source>
</evidence>
<sequence length="204" mass="22822">MIGLKRKSSDLENYNPGAPFGSSTTKLAINSEFSTSYLAARPLLPSRTRKRLRYDRPSEPEIHKHTLFLLFSAQNCPKAQSTQPNGELDEKSTTPLLSECPSKQSNLHAFLRIPLTSGNSLTPKMSLPPRSSIDTYSEKMICHDCDIPLENDQELSSLHIYENDHTCTSCGKYVCHSCSISNLGLDRKCLNCIDKIKNKKDTNT</sequence>
<accession>A0A9W4CWA2</accession>
<evidence type="ECO:0000313" key="3">
    <source>
        <dbReference type="Proteomes" id="UP000683417"/>
    </source>
</evidence>
<reference evidence="2" key="1">
    <citation type="submission" date="2020-10" db="EMBL/GenBank/DDBJ databases">
        <authorList>
            <person name="Muller C M."/>
        </authorList>
    </citation>
    <scope>NUCLEOTIDE SEQUENCE</scope>
    <source>
        <strain evidence="2">THUN-12</strain>
    </source>
</reference>
<dbReference type="Proteomes" id="UP000683417">
    <property type="component" value="Unassembled WGS sequence"/>
</dbReference>
<name>A0A9W4CWA2_BLUGR</name>